<name>A0ACB5UCB2_AMBMO</name>
<evidence type="ECO:0000313" key="2">
    <source>
        <dbReference type="Proteomes" id="UP001165064"/>
    </source>
</evidence>
<protein>
    <submittedName>
        <fullName evidence="1">Unnamed protein product</fullName>
    </submittedName>
</protein>
<dbReference type="Proteomes" id="UP001165064">
    <property type="component" value="Unassembled WGS sequence"/>
</dbReference>
<comment type="caution">
    <text evidence="1">The sequence shown here is derived from an EMBL/GenBank/DDBJ whole genome shotgun (WGS) entry which is preliminary data.</text>
</comment>
<evidence type="ECO:0000313" key="1">
    <source>
        <dbReference type="EMBL" id="GMF07933.1"/>
    </source>
</evidence>
<gene>
    <name evidence="1" type="ORF">Amon02_001310000</name>
</gene>
<dbReference type="EMBL" id="BSXS01016552">
    <property type="protein sequence ID" value="GMF07933.1"/>
    <property type="molecule type" value="Genomic_DNA"/>
</dbReference>
<accession>A0ACB5UCB2</accession>
<keyword evidence="2" id="KW-1185">Reference proteome</keyword>
<sequence length="134" mass="14905">MPFSETGIQPDVIINPHAFPSRMTIGMFVESLAGKAGALHGIAQDATPWQFNENDTPADYFGEQLLSAGYNYHGNEPLYSGVTGEELRADIYIGVVYYQRLRHMVNDKFQVRSTGPVNSLTMQPVKGRKRHGDC</sequence>
<organism evidence="1 2">
    <name type="scientific">Ambrosiozyma monospora</name>
    <name type="common">Yeast</name>
    <name type="synonym">Endomycopsis monosporus</name>
    <dbReference type="NCBI Taxonomy" id="43982"/>
    <lineage>
        <taxon>Eukaryota</taxon>
        <taxon>Fungi</taxon>
        <taxon>Dikarya</taxon>
        <taxon>Ascomycota</taxon>
        <taxon>Saccharomycotina</taxon>
        <taxon>Pichiomycetes</taxon>
        <taxon>Pichiales</taxon>
        <taxon>Pichiaceae</taxon>
        <taxon>Ambrosiozyma</taxon>
    </lineage>
</organism>
<proteinExistence type="predicted"/>
<reference evidence="1" key="1">
    <citation type="submission" date="2023-04" db="EMBL/GenBank/DDBJ databases">
        <title>Ambrosiozyma monospora NBRC 10751.</title>
        <authorList>
            <person name="Ichikawa N."/>
            <person name="Sato H."/>
            <person name="Tonouchi N."/>
        </authorList>
    </citation>
    <scope>NUCLEOTIDE SEQUENCE</scope>
    <source>
        <strain evidence="1">NBRC 10751</strain>
    </source>
</reference>